<dbReference type="RefSeq" id="WP_011383064.1">
    <property type="nucleotide sequence ID" value="NC_007626.1"/>
</dbReference>
<dbReference type="Pfam" id="PF00656">
    <property type="entry name" value="Peptidase_C14"/>
    <property type="match status" value="1"/>
</dbReference>
<feature type="compositionally biased region" description="Pro residues" evidence="1">
    <location>
        <begin position="195"/>
        <end position="212"/>
    </location>
</feature>
<dbReference type="HOGENOM" id="CLU_483794_0_0_5"/>
<dbReference type="EMBL" id="AP007255">
    <property type="protein sequence ID" value="BAE49425.1"/>
    <property type="molecule type" value="Genomic_DNA"/>
</dbReference>
<dbReference type="Gene3D" id="3.40.50.1460">
    <property type="match status" value="1"/>
</dbReference>
<dbReference type="Gene3D" id="2.60.40.10">
    <property type="entry name" value="Immunoglobulins"/>
    <property type="match status" value="1"/>
</dbReference>
<reference evidence="4 5" key="1">
    <citation type="journal article" date="2005" name="DNA Res.">
        <title>Complete genome sequence of the facultative anaerobic magnetotactic bacterium Magnetospirillum sp. strain AMB-1.</title>
        <authorList>
            <person name="Matsunaga T."/>
            <person name="Okamura Y."/>
            <person name="Fukuda Y."/>
            <person name="Wahyudi A.T."/>
            <person name="Murase Y."/>
            <person name="Takeyama H."/>
        </authorList>
    </citation>
    <scope>NUCLEOTIDE SEQUENCE [LARGE SCALE GENOMIC DNA]</scope>
    <source>
        <strain evidence="5">ATCC 700264 / AMB-1</strain>
    </source>
</reference>
<dbReference type="KEGG" id="mag:amb0621"/>
<feature type="region of interest" description="Disordered" evidence="1">
    <location>
        <begin position="188"/>
        <end position="212"/>
    </location>
</feature>
<feature type="compositionally biased region" description="Gly residues" evidence="1">
    <location>
        <begin position="49"/>
        <end position="67"/>
    </location>
</feature>
<dbReference type="InterPro" id="IPR013783">
    <property type="entry name" value="Ig-like_fold"/>
</dbReference>
<evidence type="ECO:0000259" key="3">
    <source>
        <dbReference type="Pfam" id="PF00656"/>
    </source>
</evidence>
<evidence type="ECO:0000256" key="1">
    <source>
        <dbReference type="SAM" id="MobiDB-lite"/>
    </source>
</evidence>
<dbReference type="AlphaFoldDB" id="Q2W9Q0"/>
<accession>Q2W9Q0</accession>
<sequence>MRLALSAMVASAAMLLFIPQISRGATPPAGTAPDIPGRAHVLPVRGGRDGGPGGGHDFGRGGFGGRDFAGRDFEGERRDGFRPPPPPPPLPPLRGERLAPPPPPYLPPAGAYRDRVDDESDDPTKFIPPPWLKEWIATARQRGYSDAELAAILERHPRIERFVTRSRRQGLSDQAIFATLGLDLRGTRPTLASIAPPPPLPGPKPTAPQPPVPSAVRLEVPDSLQTTDLEVELAGKVTGTTKGSTVFVDGAQVKLGKDGSFRYRRGVPLGETEIKVEARDRQGRATEAMVTVTRDPPPAGASAYEPLNPGRAKGKRNPKAVALVIGVDRYESAPRAEFAENDANAFYDYATRAMGVPHDRVKLLTGDKARRLSVEKAVLAWVQPLIAQGKSDVYLFFSGHGLASDDGRDQYLLPYDGDRMLLAQSALKRKDIIDALVAAGARTVTLFLDTCYSGGTRGNDTLVQAARPILISVKESDLPPNVTILAAAGRDQLSSSLAATRHGLFSYYLMKGLEGNAANGGRAITIGALESYLLQQVPAEAAKLGRSQYPELIGDESRVLSEW</sequence>
<dbReference type="Proteomes" id="UP000007058">
    <property type="component" value="Chromosome"/>
</dbReference>
<feature type="signal peptide" evidence="2">
    <location>
        <begin position="1"/>
        <end position="24"/>
    </location>
</feature>
<evidence type="ECO:0000313" key="4">
    <source>
        <dbReference type="EMBL" id="BAE49425.1"/>
    </source>
</evidence>
<feature type="region of interest" description="Disordered" evidence="1">
    <location>
        <begin position="293"/>
        <end position="315"/>
    </location>
</feature>
<keyword evidence="5" id="KW-1185">Reference proteome</keyword>
<dbReference type="GO" id="GO:0006508">
    <property type="term" value="P:proteolysis"/>
    <property type="evidence" value="ECO:0007669"/>
    <property type="project" value="InterPro"/>
</dbReference>
<feature type="domain" description="Peptidase C14 caspase" evidence="3">
    <location>
        <begin position="320"/>
        <end position="537"/>
    </location>
</feature>
<keyword evidence="2" id="KW-0732">Signal</keyword>
<feature type="chain" id="PRO_5004218003" description="Peptidase C14 caspase domain-containing protein" evidence="2">
    <location>
        <begin position="25"/>
        <end position="563"/>
    </location>
</feature>
<name>Q2W9Q0_PARM1</name>
<feature type="region of interest" description="Disordered" evidence="1">
    <location>
        <begin position="46"/>
        <end position="126"/>
    </location>
</feature>
<gene>
    <name evidence="4" type="ordered locus">amb0621</name>
</gene>
<feature type="compositionally biased region" description="Basic and acidic residues" evidence="1">
    <location>
        <begin position="68"/>
        <end position="81"/>
    </location>
</feature>
<evidence type="ECO:0000256" key="2">
    <source>
        <dbReference type="SAM" id="SignalP"/>
    </source>
</evidence>
<feature type="compositionally biased region" description="Pro residues" evidence="1">
    <location>
        <begin position="82"/>
        <end position="92"/>
    </location>
</feature>
<dbReference type="InterPro" id="IPR029030">
    <property type="entry name" value="Caspase-like_dom_sf"/>
</dbReference>
<organism evidence="4 5">
    <name type="scientific">Paramagnetospirillum magneticum (strain ATCC 700264 / AMB-1)</name>
    <name type="common">Magnetospirillum magneticum</name>
    <dbReference type="NCBI Taxonomy" id="342108"/>
    <lineage>
        <taxon>Bacteria</taxon>
        <taxon>Pseudomonadati</taxon>
        <taxon>Pseudomonadota</taxon>
        <taxon>Alphaproteobacteria</taxon>
        <taxon>Rhodospirillales</taxon>
        <taxon>Magnetospirillaceae</taxon>
        <taxon>Paramagnetospirillum</taxon>
    </lineage>
</organism>
<dbReference type="InterPro" id="IPR011600">
    <property type="entry name" value="Pept_C14_caspase"/>
</dbReference>
<dbReference type="GO" id="GO:0004197">
    <property type="term" value="F:cysteine-type endopeptidase activity"/>
    <property type="evidence" value="ECO:0007669"/>
    <property type="project" value="InterPro"/>
</dbReference>
<evidence type="ECO:0000313" key="5">
    <source>
        <dbReference type="Proteomes" id="UP000007058"/>
    </source>
</evidence>
<proteinExistence type="predicted"/>
<dbReference type="SUPFAM" id="SSF52129">
    <property type="entry name" value="Caspase-like"/>
    <property type="match status" value="1"/>
</dbReference>
<protein>
    <recommendedName>
        <fullName evidence="3">Peptidase C14 caspase domain-containing protein</fullName>
    </recommendedName>
</protein>